<evidence type="ECO:0000313" key="3">
    <source>
        <dbReference type="Proteomes" id="UP000198964"/>
    </source>
</evidence>
<accession>A0A1I2J8L4</accession>
<reference evidence="2 3" key="1">
    <citation type="submission" date="2016-10" db="EMBL/GenBank/DDBJ databases">
        <authorList>
            <person name="de Groot N.N."/>
        </authorList>
    </citation>
    <scope>NUCLEOTIDE SEQUENCE [LARGE SCALE GENOMIC DNA]</scope>
    <source>
        <strain evidence="2 3">CGMCC 1.9156</strain>
    </source>
</reference>
<dbReference type="SUPFAM" id="SSF51445">
    <property type="entry name" value="(Trans)glycosidases"/>
    <property type="match status" value="1"/>
</dbReference>
<evidence type="ECO:0008006" key="4">
    <source>
        <dbReference type="Google" id="ProtNLM"/>
    </source>
</evidence>
<feature type="signal peptide" evidence="1">
    <location>
        <begin position="1"/>
        <end position="22"/>
    </location>
</feature>
<feature type="chain" id="PRO_5011652683" description="Alpha-galactosidase" evidence="1">
    <location>
        <begin position="23"/>
        <end position="614"/>
    </location>
</feature>
<dbReference type="STRING" id="655355.SAMN05216283_10816"/>
<keyword evidence="1" id="KW-0732">Signal</keyword>
<name>A0A1I2J8L4_9BACT</name>
<proteinExistence type="predicted"/>
<dbReference type="EMBL" id="FONW01000008">
    <property type="protein sequence ID" value="SFF50679.1"/>
    <property type="molecule type" value="Genomic_DNA"/>
</dbReference>
<evidence type="ECO:0000313" key="2">
    <source>
        <dbReference type="EMBL" id="SFF50679.1"/>
    </source>
</evidence>
<keyword evidence="3" id="KW-1185">Reference proteome</keyword>
<sequence>MRVLGIFIAIISLCVHSASSIAQSNFQIDAEKIELIGGTRPFKSDLEIERLSVDRYQVFFRLHASAPSIPPEFALTFRFPKDKVNQLWNSQTWSNRSFFSLPSYDRAAADFSIVSGLTLNDQNQITFTSDDRFDSRYISTFVQEKNDTLIFGLGFFADNPPISQMQEYEVRILVDLRNIPFAEAVSDASKWRLNDLFQQAAIKKQNDDYPVYSTWYPMHRNIPLENIARELDSLKTFGFKSILVDDGWRSLVKMKVDTMYDYDENSLQTMHLFNEKRKEMGLKLYLWYSLPFMGGNPVITKKFAPRYIRYKAPMQIHVLDPRYPEVRNHLVSTYANFYESWPSDGFWFDFLNEFYPNAPTIICDDLGRDFIDTQLAVDQLMEGMNQRLQKINPGIFMGQEFASAGPDQAAGQSFLAGFVGINSAAVVREKMVNNRLLYGQHTPFMEIMGVHPRDKSEEVARKLQAILFGNPHLSFFTTTLPEDTKETIRFWLDYWKENRKILMESEFEPMQVANLYPIIKVANEAKIIYGLYADYNLSLPLVVKQPIDVINAKESLLISFVVNHDGSGYDYEMYNHMGQLVAQDHLKTKRKNTVEVEVPSGGFIRFLPDATAGR</sequence>
<gene>
    <name evidence="2" type="ORF">SAMN05216283_10816</name>
</gene>
<protein>
    <recommendedName>
        <fullName evidence="4">Alpha-galactosidase</fullName>
    </recommendedName>
</protein>
<organism evidence="2 3">
    <name type="scientific">Sunxiuqinia elliptica</name>
    <dbReference type="NCBI Taxonomy" id="655355"/>
    <lineage>
        <taxon>Bacteria</taxon>
        <taxon>Pseudomonadati</taxon>
        <taxon>Bacteroidota</taxon>
        <taxon>Bacteroidia</taxon>
        <taxon>Marinilabiliales</taxon>
        <taxon>Prolixibacteraceae</taxon>
        <taxon>Sunxiuqinia</taxon>
    </lineage>
</organism>
<dbReference type="Proteomes" id="UP000198964">
    <property type="component" value="Unassembled WGS sequence"/>
</dbReference>
<evidence type="ECO:0000256" key="1">
    <source>
        <dbReference type="SAM" id="SignalP"/>
    </source>
</evidence>
<dbReference type="AlphaFoldDB" id="A0A1I2J8L4"/>
<dbReference type="Gene3D" id="3.20.20.70">
    <property type="entry name" value="Aldolase class I"/>
    <property type="match status" value="1"/>
</dbReference>
<dbReference type="InterPro" id="IPR013785">
    <property type="entry name" value="Aldolase_TIM"/>
</dbReference>
<dbReference type="InterPro" id="IPR017853">
    <property type="entry name" value="GH"/>
</dbReference>